<evidence type="ECO:0000313" key="6">
    <source>
        <dbReference type="Proteomes" id="UP000038010"/>
    </source>
</evidence>
<sequence length="183" mass="20085">MASPIDALLRSNASYASNFHRAPPDFAKLGELAKKATSRICIITCADPRIDPAQFLDLPGNSDIVSIVMRNAGGSARRALVDLLAVDSLVSFTDVFIIRHTDCGTTHFTDASIKRGIRDQLADEHDKLELEAIEFGDCAVPPEQRCSEEVAWLREQAFLREELRGKVVGGVYDLDTGKVELVK</sequence>
<keyword evidence="3 4" id="KW-0862">Zinc</keyword>
<comment type="similarity">
    <text evidence="1">Belongs to the beta-class carbonic anhydrase family.</text>
</comment>
<keyword evidence="2 4" id="KW-0479">Metal-binding</keyword>
<evidence type="ECO:0008006" key="7">
    <source>
        <dbReference type="Google" id="ProtNLM"/>
    </source>
</evidence>
<dbReference type="AlphaFoldDB" id="A0A0N1HIB3"/>
<name>A0A0N1HIB3_9EURO</name>
<dbReference type="PANTHER" id="PTHR43175:SF3">
    <property type="entry name" value="CARBON DISULFIDE HYDROLASE"/>
    <property type="match status" value="1"/>
</dbReference>
<dbReference type="GeneID" id="28731881"/>
<keyword evidence="6" id="KW-1185">Reference proteome</keyword>
<dbReference type="GO" id="GO:0004089">
    <property type="term" value="F:carbonate dehydratase activity"/>
    <property type="evidence" value="ECO:0007669"/>
    <property type="project" value="InterPro"/>
</dbReference>
<protein>
    <recommendedName>
        <fullName evidence="7">Carbonic anhydrase</fullName>
    </recommendedName>
</protein>
<dbReference type="GO" id="GO:0008270">
    <property type="term" value="F:zinc ion binding"/>
    <property type="evidence" value="ECO:0007669"/>
    <property type="project" value="InterPro"/>
</dbReference>
<dbReference type="SMART" id="SM00947">
    <property type="entry name" value="Pro_CA"/>
    <property type="match status" value="1"/>
</dbReference>
<evidence type="ECO:0000256" key="1">
    <source>
        <dbReference type="ARBA" id="ARBA00006217"/>
    </source>
</evidence>
<dbReference type="InterPro" id="IPR001765">
    <property type="entry name" value="Carbonic_anhydrase"/>
</dbReference>
<comment type="caution">
    <text evidence="5">The sequence shown here is derived from an EMBL/GenBank/DDBJ whole genome shotgun (WGS) entry which is preliminary data.</text>
</comment>
<dbReference type="Gene3D" id="3.40.1050.10">
    <property type="entry name" value="Carbonic anhydrase"/>
    <property type="match status" value="1"/>
</dbReference>
<dbReference type="RefSeq" id="XP_017995748.1">
    <property type="nucleotide sequence ID" value="XM_018140001.1"/>
</dbReference>
<dbReference type="OrthoDB" id="10248475at2759"/>
<dbReference type="InterPro" id="IPR036874">
    <property type="entry name" value="Carbonic_anhydrase_sf"/>
</dbReference>
<feature type="binding site" evidence="4">
    <location>
        <position position="103"/>
    </location>
    <ligand>
        <name>Zn(2+)</name>
        <dbReference type="ChEBI" id="CHEBI:29105"/>
    </ligand>
</feature>
<dbReference type="SUPFAM" id="SSF53056">
    <property type="entry name" value="beta-carbonic anhydrase, cab"/>
    <property type="match status" value="1"/>
</dbReference>
<feature type="binding site" evidence="4">
    <location>
        <position position="100"/>
    </location>
    <ligand>
        <name>Zn(2+)</name>
        <dbReference type="ChEBI" id="CHEBI:29105"/>
    </ligand>
</feature>
<dbReference type="PANTHER" id="PTHR43175">
    <property type="entry name" value="CARBONIC ANHYDRASE"/>
    <property type="match status" value="1"/>
</dbReference>
<gene>
    <name evidence="5" type="ORF">AB675_11177</name>
</gene>
<evidence type="ECO:0000256" key="4">
    <source>
        <dbReference type="PIRSR" id="PIRSR601765-1"/>
    </source>
</evidence>
<evidence type="ECO:0000256" key="2">
    <source>
        <dbReference type="ARBA" id="ARBA00022723"/>
    </source>
</evidence>
<evidence type="ECO:0000313" key="5">
    <source>
        <dbReference type="EMBL" id="KPI35785.1"/>
    </source>
</evidence>
<feature type="binding site" evidence="4">
    <location>
        <position position="45"/>
    </location>
    <ligand>
        <name>Zn(2+)</name>
        <dbReference type="ChEBI" id="CHEBI:29105"/>
    </ligand>
</feature>
<dbReference type="STRING" id="1664694.A0A0N1HIB3"/>
<comment type="cofactor">
    <cofactor evidence="4">
        <name>Zn(2+)</name>
        <dbReference type="ChEBI" id="CHEBI:29105"/>
    </cofactor>
    <text evidence="4">Binds 1 zinc ion per subunit.</text>
</comment>
<evidence type="ECO:0000256" key="3">
    <source>
        <dbReference type="ARBA" id="ARBA00022833"/>
    </source>
</evidence>
<proteinExistence type="inferred from homology"/>
<reference evidence="5 6" key="1">
    <citation type="submission" date="2015-06" db="EMBL/GenBank/DDBJ databases">
        <title>Draft genome of the ant-associated black yeast Phialophora attae CBS 131958.</title>
        <authorList>
            <person name="Moreno L.F."/>
            <person name="Stielow B.J."/>
            <person name="de Hoog S."/>
            <person name="Vicente V.A."/>
            <person name="Weiss V.A."/>
            <person name="de Vries M."/>
            <person name="Cruz L.M."/>
            <person name="Souza E.M."/>
        </authorList>
    </citation>
    <scope>NUCLEOTIDE SEQUENCE [LARGE SCALE GENOMIC DNA]</scope>
    <source>
        <strain evidence="5 6">CBS 131958</strain>
    </source>
</reference>
<dbReference type="Proteomes" id="UP000038010">
    <property type="component" value="Unassembled WGS sequence"/>
</dbReference>
<dbReference type="EMBL" id="LFJN01000036">
    <property type="protein sequence ID" value="KPI35785.1"/>
    <property type="molecule type" value="Genomic_DNA"/>
</dbReference>
<dbReference type="VEuPathDB" id="FungiDB:AB675_11177"/>
<feature type="binding site" evidence="4">
    <location>
        <position position="47"/>
    </location>
    <ligand>
        <name>Zn(2+)</name>
        <dbReference type="ChEBI" id="CHEBI:29105"/>
    </ligand>
</feature>
<organism evidence="5 6">
    <name type="scientific">Cyphellophora attinorum</name>
    <dbReference type="NCBI Taxonomy" id="1664694"/>
    <lineage>
        <taxon>Eukaryota</taxon>
        <taxon>Fungi</taxon>
        <taxon>Dikarya</taxon>
        <taxon>Ascomycota</taxon>
        <taxon>Pezizomycotina</taxon>
        <taxon>Eurotiomycetes</taxon>
        <taxon>Chaetothyriomycetidae</taxon>
        <taxon>Chaetothyriales</taxon>
        <taxon>Cyphellophoraceae</taxon>
        <taxon>Cyphellophora</taxon>
    </lineage>
</organism>
<accession>A0A0N1HIB3</accession>